<dbReference type="Gene3D" id="3.10.10.10">
    <property type="entry name" value="HIV Type 1 Reverse Transcriptase, subunit A, domain 1"/>
    <property type="match status" value="1"/>
</dbReference>
<evidence type="ECO:0000313" key="2">
    <source>
        <dbReference type="EMBL" id="TYK20958.1"/>
    </source>
</evidence>
<reference evidence="2 3" key="1">
    <citation type="submission" date="2019-08" db="EMBL/GenBank/DDBJ databases">
        <title>Draft genome sequences of two oriental melons (Cucumis melo L. var makuwa).</title>
        <authorList>
            <person name="Kwon S.-Y."/>
        </authorList>
    </citation>
    <scope>NUCLEOTIDE SEQUENCE [LARGE SCALE GENOMIC DNA]</scope>
    <source>
        <strain evidence="3">cv. Chang Bougi</strain>
        <tissue evidence="2">Leaf</tissue>
    </source>
</reference>
<dbReference type="InterPro" id="IPR032567">
    <property type="entry name" value="RTL1-rel"/>
</dbReference>
<accession>A0A5D3DBT7</accession>
<proteinExistence type="predicted"/>
<protein>
    <submittedName>
        <fullName evidence="2">Putative Retrotransposon protein</fullName>
    </submittedName>
</protein>
<comment type="caution">
    <text evidence="2">The sequence shown here is derived from an EMBL/GenBank/DDBJ whole genome shotgun (WGS) entry which is preliminary data.</text>
</comment>
<name>A0A5D3DBT7_CUCMM</name>
<organism evidence="2 3">
    <name type="scientific">Cucumis melo var. makuwa</name>
    <name type="common">Oriental melon</name>
    <dbReference type="NCBI Taxonomy" id="1194695"/>
    <lineage>
        <taxon>Eukaryota</taxon>
        <taxon>Viridiplantae</taxon>
        <taxon>Streptophyta</taxon>
        <taxon>Embryophyta</taxon>
        <taxon>Tracheophyta</taxon>
        <taxon>Spermatophyta</taxon>
        <taxon>Magnoliopsida</taxon>
        <taxon>eudicotyledons</taxon>
        <taxon>Gunneridae</taxon>
        <taxon>Pentapetalae</taxon>
        <taxon>rosids</taxon>
        <taxon>fabids</taxon>
        <taxon>Cucurbitales</taxon>
        <taxon>Cucurbitaceae</taxon>
        <taxon>Benincaseae</taxon>
        <taxon>Cucumis</taxon>
    </lineage>
</organism>
<dbReference type="Proteomes" id="UP000321947">
    <property type="component" value="Unassembled WGS sequence"/>
</dbReference>
<dbReference type="SUPFAM" id="SSF56672">
    <property type="entry name" value="DNA/RNA polymerases"/>
    <property type="match status" value="1"/>
</dbReference>
<dbReference type="PANTHER" id="PTHR15503:SF45">
    <property type="entry name" value="RNA-DIRECTED DNA POLYMERASE HOMOLOG"/>
    <property type="match status" value="1"/>
</dbReference>
<feature type="region of interest" description="Disordered" evidence="1">
    <location>
        <begin position="1"/>
        <end position="22"/>
    </location>
</feature>
<evidence type="ECO:0000256" key="1">
    <source>
        <dbReference type="SAM" id="MobiDB-lite"/>
    </source>
</evidence>
<sequence>MSPMRGACKSGRGRGVGQVQPEGQPAVQLTNLVVPVTHVNFATINLRDAKWQKFLNLKQDNRTVEQYNAEFDMLSRFTHEMIVNEAARGDKFVRVDIGLDERTNPSKIVGKGLTLRQKRKTEKQPIVVSHRNLRSTFVVFSRNLLRQGKLPKRSHYVPPGAGAPQHGKVFATNKSEAERVDIVVTGTSFKFKGVGTVVLPKVILAMKASKLLNQDVFSEELPRLPPHREIDFAIELESDTVPISKAPYRMASTGLKELKVQLQELLDKGFIRSSMSPWGAPVSFVKKKDGLMRLCIDYKELNKVTIKNKYPLPRIDDLFD</sequence>
<dbReference type="AlphaFoldDB" id="A0A5D3DBT7"/>
<dbReference type="EMBL" id="SSTD01006029">
    <property type="protein sequence ID" value="TYK20958.1"/>
    <property type="molecule type" value="Genomic_DNA"/>
</dbReference>
<evidence type="ECO:0000313" key="3">
    <source>
        <dbReference type="Proteomes" id="UP000321947"/>
    </source>
</evidence>
<dbReference type="InterPro" id="IPR043502">
    <property type="entry name" value="DNA/RNA_pol_sf"/>
</dbReference>
<gene>
    <name evidence="2" type="ORF">E5676_scaffold1293G00110</name>
</gene>
<dbReference type="PANTHER" id="PTHR15503">
    <property type="entry name" value="LDOC1 RELATED"/>
    <property type="match status" value="1"/>
</dbReference>